<evidence type="ECO:0000313" key="2">
    <source>
        <dbReference type="EMBL" id="KAJ7360698.1"/>
    </source>
</evidence>
<sequence length="336" mass="36420">MNGFPAVYEEKSLDAICAQPMFLARGSIHGARFPVALVARTVLASPSPVVLATTGDFLHPRRILTAEQERKLAAASQDKELSGAWNALCTKARSDFSASLRHGPVTIAESRADYGLKMSWNAKCTDSHLSPIQPPRASLTSTPTLAAPRSDKVTGVGQQRVVDVVSVFSTGGGTTFDKARSSALEDITGTSAHDRVQWETSPTRTPDDDMGGGVQQPESKGNGRATPCRPDSLLDICGKWLPADSLAIFDGDECPCGSVLQTDCVHFLLSLTSVYLHPYLGFISRFGNTYENWTNDVLGLKRPAYYLYWLDSDSTSSTLRWDTCSAADLPFARLRL</sequence>
<dbReference type="AlphaFoldDB" id="A0AAD7EZQ2"/>
<gene>
    <name evidence="2" type="ORF">DFH08DRAFT_1073923</name>
</gene>
<reference evidence="2" key="1">
    <citation type="submission" date="2023-03" db="EMBL/GenBank/DDBJ databases">
        <title>Massive genome expansion in bonnet fungi (Mycena s.s.) driven by repeated elements and novel gene families across ecological guilds.</title>
        <authorList>
            <consortium name="Lawrence Berkeley National Laboratory"/>
            <person name="Harder C.B."/>
            <person name="Miyauchi S."/>
            <person name="Viragh M."/>
            <person name="Kuo A."/>
            <person name="Thoen E."/>
            <person name="Andreopoulos B."/>
            <person name="Lu D."/>
            <person name="Skrede I."/>
            <person name="Drula E."/>
            <person name="Henrissat B."/>
            <person name="Morin E."/>
            <person name="Kohler A."/>
            <person name="Barry K."/>
            <person name="LaButti K."/>
            <person name="Morin E."/>
            <person name="Salamov A."/>
            <person name="Lipzen A."/>
            <person name="Mereny Z."/>
            <person name="Hegedus B."/>
            <person name="Baldrian P."/>
            <person name="Stursova M."/>
            <person name="Weitz H."/>
            <person name="Taylor A."/>
            <person name="Grigoriev I.V."/>
            <person name="Nagy L.G."/>
            <person name="Martin F."/>
            <person name="Kauserud H."/>
        </authorList>
    </citation>
    <scope>NUCLEOTIDE SEQUENCE</scope>
    <source>
        <strain evidence="2">CBHHK002</strain>
    </source>
</reference>
<dbReference type="EMBL" id="JARIHO010000005">
    <property type="protein sequence ID" value="KAJ7360698.1"/>
    <property type="molecule type" value="Genomic_DNA"/>
</dbReference>
<accession>A0AAD7EZQ2</accession>
<feature type="region of interest" description="Disordered" evidence="1">
    <location>
        <begin position="189"/>
        <end position="227"/>
    </location>
</feature>
<feature type="region of interest" description="Disordered" evidence="1">
    <location>
        <begin position="127"/>
        <end position="152"/>
    </location>
</feature>
<protein>
    <submittedName>
        <fullName evidence="2">Uncharacterized protein</fullName>
    </submittedName>
</protein>
<evidence type="ECO:0000256" key="1">
    <source>
        <dbReference type="SAM" id="MobiDB-lite"/>
    </source>
</evidence>
<comment type="caution">
    <text evidence="2">The sequence shown here is derived from an EMBL/GenBank/DDBJ whole genome shotgun (WGS) entry which is preliminary data.</text>
</comment>
<evidence type="ECO:0000313" key="3">
    <source>
        <dbReference type="Proteomes" id="UP001218218"/>
    </source>
</evidence>
<organism evidence="2 3">
    <name type="scientific">Mycena albidolilacea</name>
    <dbReference type="NCBI Taxonomy" id="1033008"/>
    <lineage>
        <taxon>Eukaryota</taxon>
        <taxon>Fungi</taxon>
        <taxon>Dikarya</taxon>
        <taxon>Basidiomycota</taxon>
        <taxon>Agaricomycotina</taxon>
        <taxon>Agaricomycetes</taxon>
        <taxon>Agaricomycetidae</taxon>
        <taxon>Agaricales</taxon>
        <taxon>Marasmiineae</taxon>
        <taxon>Mycenaceae</taxon>
        <taxon>Mycena</taxon>
    </lineage>
</organism>
<dbReference type="Proteomes" id="UP001218218">
    <property type="component" value="Unassembled WGS sequence"/>
</dbReference>
<proteinExistence type="predicted"/>
<keyword evidence="3" id="KW-1185">Reference proteome</keyword>
<name>A0AAD7EZQ2_9AGAR</name>